<proteinExistence type="predicted"/>
<sequence>MENNKAIIQGSSSMRQNDDELENEDSYYISSDEEDDDDDDCYIDDGEQDECVDLSVVFPPETFCLVDTNVDAMTTNTPTTAADFRYEFHEDSDVLHTPPESEDEELGHNYPTFKMSDGSIGVQFHKGLTFNNKQQAKEAIKEYAMETMKSLYIKKNEKEFMVVKCDHSSCPFHLRISKRVGNEFWQIVSFIDEHACHRTPRNRQAKTNYLAKKFVSTLRHTPEMKVKGLIALAIEKWGVKLSRDQAYRAKLRAIEIIQGAGREQFLYLRSYADELRESNRNSTVITQCDMANVGPIFQRIYVCLEACKTAFAFTFRIFLVIFSFKRNNKMIFNNK</sequence>
<evidence type="ECO:0000313" key="1">
    <source>
        <dbReference type="EMBL" id="CAJ2665437.1"/>
    </source>
</evidence>
<gene>
    <name evidence="1" type="ORF">MILVUS5_LOCUS30417</name>
</gene>
<organism evidence="1 2">
    <name type="scientific">Trifolium pratense</name>
    <name type="common">Red clover</name>
    <dbReference type="NCBI Taxonomy" id="57577"/>
    <lineage>
        <taxon>Eukaryota</taxon>
        <taxon>Viridiplantae</taxon>
        <taxon>Streptophyta</taxon>
        <taxon>Embryophyta</taxon>
        <taxon>Tracheophyta</taxon>
        <taxon>Spermatophyta</taxon>
        <taxon>Magnoliopsida</taxon>
        <taxon>eudicotyledons</taxon>
        <taxon>Gunneridae</taxon>
        <taxon>Pentapetalae</taxon>
        <taxon>rosids</taxon>
        <taxon>fabids</taxon>
        <taxon>Fabales</taxon>
        <taxon>Fabaceae</taxon>
        <taxon>Papilionoideae</taxon>
        <taxon>50 kb inversion clade</taxon>
        <taxon>NPAAA clade</taxon>
        <taxon>Hologalegina</taxon>
        <taxon>IRL clade</taxon>
        <taxon>Trifolieae</taxon>
        <taxon>Trifolium</taxon>
    </lineage>
</organism>
<reference evidence="1" key="1">
    <citation type="submission" date="2023-10" db="EMBL/GenBank/DDBJ databases">
        <authorList>
            <person name="Rodriguez Cubillos JULIANA M."/>
            <person name="De Vega J."/>
        </authorList>
    </citation>
    <scope>NUCLEOTIDE SEQUENCE</scope>
</reference>
<comment type="caution">
    <text evidence="1">The sequence shown here is derived from an EMBL/GenBank/DDBJ whole genome shotgun (WGS) entry which is preliminary data.</text>
</comment>
<name>A0ACB0L7M9_TRIPR</name>
<keyword evidence="2" id="KW-1185">Reference proteome</keyword>
<accession>A0ACB0L7M9</accession>
<evidence type="ECO:0000313" key="2">
    <source>
        <dbReference type="Proteomes" id="UP001177021"/>
    </source>
</evidence>
<dbReference type="EMBL" id="CASHSV030000513">
    <property type="protein sequence ID" value="CAJ2665437.1"/>
    <property type="molecule type" value="Genomic_DNA"/>
</dbReference>
<protein>
    <submittedName>
        <fullName evidence="1">Uncharacterized protein</fullName>
    </submittedName>
</protein>
<dbReference type="Proteomes" id="UP001177021">
    <property type="component" value="Unassembled WGS sequence"/>
</dbReference>